<keyword evidence="2" id="KW-1185">Reference proteome</keyword>
<dbReference type="RefSeq" id="WP_352066302.1">
    <property type="nucleotide sequence ID" value="NZ_JBEPAZ010000121.1"/>
</dbReference>
<sequence length="124" mass="12876">MRLLLLAEHADTGAVSLHRAQCWPASTAAGQITAAVGAAYRTATGQAPTSVHAMHAQPGSLWPALIRRAIGPLADLTTHTAAPSPVDWAGLVRYALTGLDTARTADLKQISALAEHATTRTMCA</sequence>
<proteinExistence type="predicted"/>
<accession>A0ABV1ULR6</accession>
<evidence type="ECO:0000313" key="2">
    <source>
        <dbReference type="Proteomes" id="UP001470023"/>
    </source>
</evidence>
<evidence type="ECO:0000313" key="1">
    <source>
        <dbReference type="EMBL" id="MER6434486.1"/>
    </source>
</evidence>
<gene>
    <name evidence="1" type="ORF">ABT272_43820</name>
</gene>
<dbReference type="Proteomes" id="UP001470023">
    <property type="component" value="Unassembled WGS sequence"/>
</dbReference>
<reference evidence="1 2" key="1">
    <citation type="submission" date="2024-06" db="EMBL/GenBank/DDBJ databases">
        <title>The Natural Products Discovery Center: Release of the First 8490 Sequenced Strains for Exploring Actinobacteria Biosynthetic Diversity.</title>
        <authorList>
            <person name="Kalkreuter E."/>
            <person name="Kautsar S.A."/>
            <person name="Yang D."/>
            <person name="Bader C.D."/>
            <person name="Teijaro C.N."/>
            <person name="Fluegel L."/>
            <person name="Davis C.M."/>
            <person name="Simpson J.R."/>
            <person name="Lauterbach L."/>
            <person name="Steele A.D."/>
            <person name="Gui C."/>
            <person name="Meng S."/>
            <person name="Li G."/>
            <person name="Viehrig K."/>
            <person name="Ye F."/>
            <person name="Su P."/>
            <person name="Kiefer A.F."/>
            <person name="Nichols A."/>
            <person name="Cepeda A.J."/>
            <person name="Yan W."/>
            <person name="Fan B."/>
            <person name="Jiang Y."/>
            <person name="Adhikari A."/>
            <person name="Zheng C.-J."/>
            <person name="Schuster L."/>
            <person name="Cowan T.M."/>
            <person name="Smanski M.J."/>
            <person name="Chevrette M.G."/>
            <person name="De Carvalho L.P.S."/>
            <person name="Shen B."/>
        </authorList>
    </citation>
    <scope>NUCLEOTIDE SEQUENCE [LARGE SCALE GENOMIC DNA]</scope>
    <source>
        <strain evidence="1 2">NPDC001166</strain>
    </source>
</reference>
<comment type="caution">
    <text evidence="1">The sequence shown here is derived from an EMBL/GenBank/DDBJ whole genome shotgun (WGS) entry which is preliminary data.</text>
</comment>
<dbReference type="EMBL" id="JBEPAZ010000121">
    <property type="protein sequence ID" value="MER6434486.1"/>
    <property type="molecule type" value="Genomic_DNA"/>
</dbReference>
<name>A0ABV1ULR6_9ACTN</name>
<organism evidence="1 2">
    <name type="scientific">Streptomyces sp. 900105245</name>
    <dbReference type="NCBI Taxonomy" id="3154379"/>
    <lineage>
        <taxon>Bacteria</taxon>
        <taxon>Bacillati</taxon>
        <taxon>Actinomycetota</taxon>
        <taxon>Actinomycetes</taxon>
        <taxon>Kitasatosporales</taxon>
        <taxon>Streptomycetaceae</taxon>
        <taxon>Streptomyces</taxon>
    </lineage>
</organism>
<protein>
    <submittedName>
        <fullName evidence="1">Uncharacterized protein</fullName>
    </submittedName>
</protein>